<evidence type="ECO:0000259" key="1">
    <source>
        <dbReference type="Pfam" id="PF13952"/>
    </source>
</evidence>
<accession>A0AAW2YC04</accession>
<reference evidence="2" key="2">
    <citation type="journal article" date="2024" name="Plant">
        <title>Genomic evolution and insights into agronomic trait innovations of Sesamum species.</title>
        <authorList>
            <person name="Miao H."/>
            <person name="Wang L."/>
            <person name="Qu L."/>
            <person name="Liu H."/>
            <person name="Sun Y."/>
            <person name="Le M."/>
            <person name="Wang Q."/>
            <person name="Wei S."/>
            <person name="Zheng Y."/>
            <person name="Lin W."/>
            <person name="Duan Y."/>
            <person name="Cao H."/>
            <person name="Xiong S."/>
            <person name="Wang X."/>
            <person name="Wei L."/>
            <person name="Li C."/>
            <person name="Ma Q."/>
            <person name="Ju M."/>
            <person name="Zhao R."/>
            <person name="Li G."/>
            <person name="Mu C."/>
            <person name="Tian Q."/>
            <person name="Mei H."/>
            <person name="Zhang T."/>
            <person name="Gao T."/>
            <person name="Zhang H."/>
        </authorList>
    </citation>
    <scope>NUCLEOTIDE SEQUENCE</scope>
    <source>
        <strain evidence="2">KEN1</strain>
    </source>
</reference>
<dbReference type="AlphaFoldDB" id="A0AAW2YC04"/>
<dbReference type="EMBL" id="JACGWN010000001">
    <property type="protein sequence ID" value="KAL0463284.1"/>
    <property type="molecule type" value="Genomic_DNA"/>
</dbReference>
<dbReference type="PANTHER" id="PTHR48258">
    <property type="entry name" value="DUF4218 DOMAIN-CONTAINING PROTEIN-RELATED"/>
    <property type="match status" value="1"/>
</dbReference>
<comment type="caution">
    <text evidence="2">The sequence shown here is derived from an EMBL/GenBank/DDBJ whole genome shotgun (WGS) entry which is preliminary data.</text>
</comment>
<sequence length="127" mass="15082">MFEFDWADNDKGLKQDEFKFTLVNFNHLMYHKHLPTDEPFVLASQAQQVWYISDLLEADWNVVVTMTRRDNYDVYPTIEVEPHSRVELDDNIPTRNEDVCWLREGVEGLFVDKIMTTVENVQVEKDI</sequence>
<protein>
    <recommendedName>
        <fullName evidence="1">DUF4216 domain-containing protein</fullName>
    </recommendedName>
</protein>
<gene>
    <name evidence="2" type="ORF">Slati_0216000</name>
</gene>
<proteinExistence type="predicted"/>
<dbReference type="PANTHER" id="PTHR48258:SF15">
    <property type="entry name" value="OS02G0543900 PROTEIN"/>
    <property type="match status" value="1"/>
</dbReference>
<dbReference type="InterPro" id="IPR025312">
    <property type="entry name" value="DUF4216"/>
</dbReference>
<evidence type="ECO:0000313" key="2">
    <source>
        <dbReference type="EMBL" id="KAL0463284.1"/>
    </source>
</evidence>
<dbReference type="Pfam" id="PF13952">
    <property type="entry name" value="DUF4216"/>
    <property type="match status" value="1"/>
</dbReference>
<reference evidence="2" key="1">
    <citation type="submission" date="2020-06" db="EMBL/GenBank/DDBJ databases">
        <authorList>
            <person name="Li T."/>
            <person name="Hu X."/>
            <person name="Zhang T."/>
            <person name="Song X."/>
            <person name="Zhang H."/>
            <person name="Dai N."/>
            <person name="Sheng W."/>
            <person name="Hou X."/>
            <person name="Wei L."/>
        </authorList>
    </citation>
    <scope>NUCLEOTIDE SEQUENCE</scope>
    <source>
        <strain evidence="2">KEN1</strain>
        <tissue evidence="2">Leaf</tissue>
    </source>
</reference>
<feature type="domain" description="DUF4216" evidence="1">
    <location>
        <begin position="1"/>
        <end position="63"/>
    </location>
</feature>
<organism evidence="2">
    <name type="scientific">Sesamum latifolium</name>
    <dbReference type="NCBI Taxonomy" id="2727402"/>
    <lineage>
        <taxon>Eukaryota</taxon>
        <taxon>Viridiplantae</taxon>
        <taxon>Streptophyta</taxon>
        <taxon>Embryophyta</taxon>
        <taxon>Tracheophyta</taxon>
        <taxon>Spermatophyta</taxon>
        <taxon>Magnoliopsida</taxon>
        <taxon>eudicotyledons</taxon>
        <taxon>Gunneridae</taxon>
        <taxon>Pentapetalae</taxon>
        <taxon>asterids</taxon>
        <taxon>lamiids</taxon>
        <taxon>Lamiales</taxon>
        <taxon>Pedaliaceae</taxon>
        <taxon>Sesamum</taxon>
    </lineage>
</organism>
<name>A0AAW2YC04_9LAMI</name>